<feature type="compositionally biased region" description="Low complexity" evidence="8">
    <location>
        <begin position="280"/>
        <end position="293"/>
    </location>
</feature>
<evidence type="ECO:0000256" key="4">
    <source>
        <dbReference type="ARBA" id="ARBA00022741"/>
    </source>
</evidence>
<evidence type="ECO:0000256" key="5">
    <source>
        <dbReference type="ARBA" id="ARBA00022777"/>
    </source>
</evidence>
<keyword evidence="2" id="KW-0723">Serine/threonine-protein kinase</keyword>
<dbReference type="Pfam" id="PF00069">
    <property type="entry name" value="Pkinase"/>
    <property type="match status" value="1"/>
</dbReference>
<evidence type="ECO:0000256" key="3">
    <source>
        <dbReference type="ARBA" id="ARBA00022679"/>
    </source>
</evidence>
<dbReference type="AlphaFoldDB" id="A0AAU8JQB1"/>
<dbReference type="PROSITE" id="PS00107">
    <property type="entry name" value="PROTEIN_KINASE_ATP"/>
    <property type="match status" value="1"/>
</dbReference>
<evidence type="ECO:0000256" key="1">
    <source>
        <dbReference type="ARBA" id="ARBA00012513"/>
    </source>
</evidence>
<dbReference type="GO" id="GO:0004674">
    <property type="term" value="F:protein serine/threonine kinase activity"/>
    <property type="evidence" value="ECO:0007669"/>
    <property type="project" value="UniProtKB-KW"/>
</dbReference>
<dbReference type="PANTHER" id="PTHR43289">
    <property type="entry name" value="MITOGEN-ACTIVATED PROTEIN KINASE KINASE KINASE 20-RELATED"/>
    <property type="match status" value="1"/>
</dbReference>
<dbReference type="PANTHER" id="PTHR43289:SF6">
    <property type="entry name" value="SERINE_THREONINE-PROTEIN KINASE NEKL-3"/>
    <property type="match status" value="1"/>
</dbReference>
<dbReference type="InterPro" id="IPR017441">
    <property type="entry name" value="Protein_kinase_ATP_BS"/>
</dbReference>
<sequence length="636" mass="65860">MNAGGPGPQIIDDRFELLARLGGGGMGLVWRARDTVLHREVALKEVRPPDPAMLDGDSEAGQVVRERVLREARALARLQHANVVVIHHIVDRPELAHPWLVMELVSGGSLHDRLERGPLAPVEAAEIGRGVLSALRAAHAAGIQHRDVKPANVLLRTDGTPVLTDFGIAALRESTSLTATGSLIGSPEFIAPERIRGHEGDPASDLWSLAMMLYVAVEGHHPLRRGTTLATLAAVLDEPMPPPVRCGPLTPVLAAVLQRDPAARPDGETLDRMLADVQRGAPPAGGAWGHASGLPTPTEADLPRPHGPGLGTGTGTGAGIGAGPGAGTGHPGQPAPGTPWPTALDTPRPGAQGSFGMPGGTAPWPTALDTPRPGSAGQLPSGTPWPSGPHTPPPGALVDMTPPWGAVPQPPKRNRLTPVLLAVVLVGSMAAGGVLWSQRDKMGGFHASGAGGGASLSASAPASAPSSGSATQAQGGKSQTAAAPAPAPASARNLLTTEGVQAMIDQIKSVTGATLVTDLTVYQDYARLQVPLASNPKLYDQYDYRGGKLTRSPGGTVGSDKTIDLATINWNALPGLFATAEKDLGVSKPTMRYFMVDDEWFGTAPALRVYITDDYGAVYLTANAKGEVVKTYPRYG</sequence>
<dbReference type="KEGG" id="kcm:ABWK59_05825"/>
<gene>
    <name evidence="10" type="ORF">ABWK59_05825</name>
</gene>
<dbReference type="EMBL" id="CP159872">
    <property type="protein sequence ID" value="XCM78476.1"/>
    <property type="molecule type" value="Genomic_DNA"/>
</dbReference>
<keyword evidence="5 10" id="KW-0418">Kinase</keyword>
<feature type="domain" description="Protein kinase" evidence="9">
    <location>
        <begin position="15"/>
        <end position="274"/>
    </location>
</feature>
<dbReference type="RefSeq" id="WP_354638397.1">
    <property type="nucleotide sequence ID" value="NZ_CP159872.1"/>
</dbReference>
<dbReference type="EC" id="2.7.11.1" evidence="1"/>
<keyword evidence="3" id="KW-0808">Transferase</keyword>
<dbReference type="InterPro" id="IPR011009">
    <property type="entry name" value="Kinase-like_dom_sf"/>
</dbReference>
<feature type="region of interest" description="Disordered" evidence="8">
    <location>
        <begin position="450"/>
        <end position="489"/>
    </location>
</feature>
<feature type="compositionally biased region" description="Low complexity" evidence="8">
    <location>
        <begin position="455"/>
        <end position="489"/>
    </location>
</feature>
<dbReference type="SUPFAM" id="SSF56112">
    <property type="entry name" value="Protein kinase-like (PK-like)"/>
    <property type="match status" value="1"/>
</dbReference>
<reference evidence="10" key="1">
    <citation type="submission" date="2024-06" db="EMBL/GenBank/DDBJ databases">
        <title>The genome sequences of Kitasatospora sp. strain HUAS MG31.</title>
        <authorList>
            <person name="Mo P."/>
        </authorList>
    </citation>
    <scope>NUCLEOTIDE SEQUENCE</scope>
    <source>
        <strain evidence="10">HUAS MG31</strain>
    </source>
</reference>
<dbReference type="CDD" id="cd14014">
    <property type="entry name" value="STKc_PknB_like"/>
    <property type="match status" value="1"/>
</dbReference>
<dbReference type="PROSITE" id="PS50011">
    <property type="entry name" value="PROTEIN_KINASE_DOM"/>
    <property type="match status" value="1"/>
</dbReference>
<keyword evidence="6 7" id="KW-0067">ATP-binding</keyword>
<accession>A0AAU8JQB1</accession>
<name>A0AAU8JQB1_9ACTN</name>
<evidence type="ECO:0000256" key="2">
    <source>
        <dbReference type="ARBA" id="ARBA00022527"/>
    </source>
</evidence>
<dbReference type="GO" id="GO:0005524">
    <property type="term" value="F:ATP binding"/>
    <property type="evidence" value="ECO:0007669"/>
    <property type="project" value="UniProtKB-UniRule"/>
</dbReference>
<evidence type="ECO:0000313" key="10">
    <source>
        <dbReference type="EMBL" id="XCM78476.1"/>
    </source>
</evidence>
<dbReference type="SMART" id="SM00220">
    <property type="entry name" value="S_TKc"/>
    <property type="match status" value="1"/>
</dbReference>
<dbReference type="Gene3D" id="3.30.200.20">
    <property type="entry name" value="Phosphorylase Kinase, domain 1"/>
    <property type="match status" value="1"/>
</dbReference>
<feature type="compositionally biased region" description="Pro residues" evidence="8">
    <location>
        <begin position="386"/>
        <end position="395"/>
    </location>
</feature>
<feature type="region of interest" description="Disordered" evidence="8">
    <location>
        <begin position="279"/>
        <end position="413"/>
    </location>
</feature>
<keyword evidence="4 7" id="KW-0547">Nucleotide-binding</keyword>
<evidence type="ECO:0000256" key="6">
    <source>
        <dbReference type="ARBA" id="ARBA00022840"/>
    </source>
</evidence>
<feature type="compositionally biased region" description="Gly residues" evidence="8">
    <location>
        <begin position="308"/>
        <end position="330"/>
    </location>
</feature>
<dbReference type="InterPro" id="IPR000719">
    <property type="entry name" value="Prot_kinase_dom"/>
</dbReference>
<dbReference type="Gene3D" id="1.10.510.10">
    <property type="entry name" value="Transferase(Phosphotransferase) domain 1"/>
    <property type="match status" value="1"/>
</dbReference>
<feature type="binding site" evidence="7">
    <location>
        <position position="44"/>
    </location>
    <ligand>
        <name>ATP</name>
        <dbReference type="ChEBI" id="CHEBI:30616"/>
    </ligand>
</feature>
<evidence type="ECO:0000259" key="9">
    <source>
        <dbReference type="PROSITE" id="PS50011"/>
    </source>
</evidence>
<organism evidence="10">
    <name type="scientific">Kitasatospora camelliae</name>
    <dbReference type="NCBI Taxonomy" id="3156397"/>
    <lineage>
        <taxon>Bacteria</taxon>
        <taxon>Bacillati</taxon>
        <taxon>Actinomycetota</taxon>
        <taxon>Actinomycetes</taxon>
        <taxon>Kitasatosporales</taxon>
        <taxon>Streptomycetaceae</taxon>
        <taxon>Kitasatospora</taxon>
    </lineage>
</organism>
<evidence type="ECO:0000256" key="8">
    <source>
        <dbReference type="SAM" id="MobiDB-lite"/>
    </source>
</evidence>
<evidence type="ECO:0000256" key="7">
    <source>
        <dbReference type="PROSITE-ProRule" id="PRU10141"/>
    </source>
</evidence>
<dbReference type="InterPro" id="IPR008271">
    <property type="entry name" value="Ser/Thr_kinase_AS"/>
</dbReference>
<proteinExistence type="predicted"/>
<protein>
    <recommendedName>
        <fullName evidence="1">non-specific serine/threonine protein kinase</fullName>
        <ecNumber evidence="1">2.7.11.1</ecNumber>
    </recommendedName>
</protein>
<dbReference type="PROSITE" id="PS00108">
    <property type="entry name" value="PROTEIN_KINASE_ST"/>
    <property type="match status" value="1"/>
</dbReference>